<reference evidence="1 2" key="1">
    <citation type="submission" date="2023-07" db="EMBL/GenBank/DDBJ databases">
        <title>Genomic Encyclopedia of Type Strains, Phase IV (KMG-IV): sequencing the most valuable type-strain genomes for metagenomic binning, comparative biology and taxonomic classification.</title>
        <authorList>
            <person name="Goeker M."/>
        </authorList>
    </citation>
    <scope>NUCLEOTIDE SEQUENCE [LARGE SCALE GENOMIC DNA]</scope>
    <source>
        <strain evidence="1 2">DSM 22616</strain>
    </source>
</reference>
<dbReference type="EMBL" id="JAUSTN010000005">
    <property type="protein sequence ID" value="MDQ0275059.1"/>
    <property type="molecule type" value="Genomic_DNA"/>
</dbReference>
<comment type="caution">
    <text evidence="1">The sequence shown here is derived from an EMBL/GenBank/DDBJ whole genome shotgun (WGS) entry which is preliminary data.</text>
</comment>
<keyword evidence="2" id="KW-1185">Reference proteome</keyword>
<sequence length="61" mass="6715">MGFEGGTIFLGRGTANKNIFDYLGLNDKKKEIVLIIGYSSTIKKAGQYICQKLEFEKPIGG</sequence>
<evidence type="ECO:0000313" key="1">
    <source>
        <dbReference type="EMBL" id="MDQ0275059.1"/>
    </source>
</evidence>
<accession>A0ABU0AW45</accession>
<dbReference type="Proteomes" id="UP001236559">
    <property type="component" value="Unassembled WGS sequence"/>
</dbReference>
<organism evidence="1 2">
    <name type="scientific">Peptoniphilus koenoeneniae</name>
    <dbReference type="NCBI Taxonomy" id="507751"/>
    <lineage>
        <taxon>Bacteria</taxon>
        <taxon>Bacillati</taxon>
        <taxon>Bacillota</taxon>
        <taxon>Tissierellia</taxon>
        <taxon>Tissierellales</taxon>
        <taxon>Peptoniphilaceae</taxon>
        <taxon>Peptoniphilus</taxon>
    </lineage>
</organism>
<protein>
    <submittedName>
        <fullName evidence="1">Uncharacterized protein</fullName>
    </submittedName>
</protein>
<gene>
    <name evidence="1" type="ORF">J2S72_001083</name>
</gene>
<dbReference type="RefSeq" id="WP_023056049.1">
    <property type="nucleotide sequence ID" value="NZ_JAUSTN010000005.1"/>
</dbReference>
<proteinExistence type="predicted"/>
<evidence type="ECO:0000313" key="2">
    <source>
        <dbReference type="Proteomes" id="UP001236559"/>
    </source>
</evidence>
<name>A0ABU0AW45_9FIRM</name>